<dbReference type="AlphaFoldDB" id="A0A423SGQ6"/>
<proteinExistence type="inferred from homology"/>
<dbReference type="GO" id="GO:0004674">
    <property type="term" value="F:protein serine/threonine kinase activity"/>
    <property type="evidence" value="ECO:0007669"/>
    <property type="project" value="UniProtKB-KW"/>
</dbReference>
<dbReference type="SMART" id="SM00090">
    <property type="entry name" value="RIO"/>
    <property type="match status" value="1"/>
</dbReference>
<dbReference type="GO" id="GO:0030490">
    <property type="term" value="P:maturation of SSU-rRNA"/>
    <property type="evidence" value="ECO:0007669"/>
    <property type="project" value="TreeGrafter"/>
</dbReference>
<keyword evidence="10" id="KW-0460">Magnesium</keyword>
<gene>
    <name evidence="14" type="ORF">C7M84_018770</name>
</gene>
<dbReference type="CDD" id="cd05144">
    <property type="entry name" value="RIO2_C"/>
    <property type="match status" value="1"/>
</dbReference>
<comment type="similarity">
    <text evidence="2">Belongs to the protein kinase superfamily. RIO-type Ser/Thr kinase family.</text>
</comment>
<accession>A0A423SGQ6</accession>
<dbReference type="Proteomes" id="UP000283509">
    <property type="component" value="Unassembled WGS sequence"/>
</dbReference>
<evidence type="ECO:0000256" key="8">
    <source>
        <dbReference type="ARBA" id="ARBA00022777"/>
    </source>
</evidence>
<dbReference type="OrthoDB" id="10258631at2759"/>
<dbReference type="FunFam" id="1.10.510.10:FF:000307">
    <property type="entry name" value="Serine/threonine-protein kinase RIO2"/>
    <property type="match status" value="1"/>
</dbReference>
<evidence type="ECO:0000256" key="3">
    <source>
        <dbReference type="ARBA" id="ARBA00012513"/>
    </source>
</evidence>
<evidence type="ECO:0000256" key="11">
    <source>
        <dbReference type="ARBA" id="ARBA00047899"/>
    </source>
</evidence>
<keyword evidence="9" id="KW-0067">ATP-binding</keyword>
<evidence type="ECO:0000256" key="10">
    <source>
        <dbReference type="ARBA" id="ARBA00022842"/>
    </source>
</evidence>
<keyword evidence="7" id="KW-0547">Nucleotide-binding</keyword>
<protein>
    <recommendedName>
        <fullName evidence="3">non-specific serine/threonine protein kinase</fullName>
        <ecNumber evidence="3">2.7.11.1</ecNumber>
    </recommendedName>
</protein>
<keyword evidence="8 14" id="KW-0418">Kinase</keyword>
<name>A0A423SGQ6_PENVA</name>
<evidence type="ECO:0000259" key="13">
    <source>
        <dbReference type="SMART" id="SM00090"/>
    </source>
</evidence>
<dbReference type="PANTHER" id="PTHR45852">
    <property type="entry name" value="SER/THR-PROTEIN KINASE RIO2"/>
    <property type="match status" value="1"/>
</dbReference>
<evidence type="ECO:0000313" key="15">
    <source>
        <dbReference type="Proteomes" id="UP000283509"/>
    </source>
</evidence>
<dbReference type="Gene3D" id="1.10.510.10">
    <property type="entry name" value="Transferase(Phosphotransferase) domain 1"/>
    <property type="match status" value="1"/>
</dbReference>
<dbReference type="GO" id="GO:0046872">
    <property type="term" value="F:metal ion binding"/>
    <property type="evidence" value="ECO:0007669"/>
    <property type="project" value="UniProtKB-KW"/>
</dbReference>
<dbReference type="GO" id="GO:0030688">
    <property type="term" value="C:preribosome, small subunit precursor"/>
    <property type="evidence" value="ECO:0007669"/>
    <property type="project" value="TreeGrafter"/>
</dbReference>
<comment type="catalytic activity">
    <reaction evidence="12">
        <text>L-seryl-[protein] + ATP = O-phospho-L-seryl-[protein] + ADP + H(+)</text>
        <dbReference type="Rhea" id="RHEA:17989"/>
        <dbReference type="Rhea" id="RHEA-COMP:9863"/>
        <dbReference type="Rhea" id="RHEA-COMP:11604"/>
        <dbReference type="ChEBI" id="CHEBI:15378"/>
        <dbReference type="ChEBI" id="CHEBI:29999"/>
        <dbReference type="ChEBI" id="CHEBI:30616"/>
        <dbReference type="ChEBI" id="CHEBI:83421"/>
        <dbReference type="ChEBI" id="CHEBI:456216"/>
        <dbReference type="EC" id="2.7.11.1"/>
    </reaction>
</comment>
<dbReference type="GO" id="GO:0005829">
    <property type="term" value="C:cytosol"/>
    <property type="evidence" value="ECO:0007669"/>
    <property type="project" value="TreeGrafter"/>
</dbReference>
<reference evidence="14 15" key="1">
    <citation type="submission" date="2018-04" db="EMBL/GenBank/DDBJ databases">
        <authorList>
            <person name="Zhang X."/>
            <person name="Yuan J."/>
            <person name="Li F."/>
            <person name="Xiang J."/>
        </authorList>
    </citation>
    <scope>NUCLEOTIDE SEQUENCE [LARGE SCALE GENOMIC DNA]</scope>
    <source>
        <tissue evidence="14">Muscle</tissue>
    </source>
</reference>
<comment type="cofactor">
    <cofactor evidence="1">
        <name>Mg(2+)</name>
        <dbReference type="ChEBI" id="CHEBI:18420"/>
    </cofactor>
</comment>
<dbReference type="EMBL" id="QCYY01003448">
    <property type="protein sequence ID" value="ROT63365.1"/>
    <property type="molecule type" value="Genomic_DNA"/>
</dbReference>
<evidence type="ECO:0000256" key="5">
    <source>
        <dbReference type="ARBA" id="ARBA00022679"/>
    </source>
</evidence>
<evidence type="ECO:0000256" key="1">
    <source>
        <dbReference type="ARBA" id="ARBA00001946"/>
    </source>
</evidence>
<dbReference type="InterPro" id="IPR011009">
    <property type="entry name" value="Kinase-like_dom_sf"/>
</dbReference>
<dbReference type="GO" id="GO:0005634">
    <property type="term" value="C:nucleus"/>
    <property type="evidence" value="ECO:0007669"/>
    <property type="project" value="TreeGrafter"/>
</dbReference>
<keyword evidence="6" id="KW-0479">Metal-binding</keyword>
<keyword evidence="15" id="KW-1185">Reference proteome</keyword>
<comment type="catalytic activity">
    <reaction evidence="11">
        <text>L-threonyl-[protein] + ATP = O-phospho-L-threonyl-[protein] + ADP + H(+)</text>
        <dbReference type="Rhea" id="RHEA:46608"/>
        <dbReference type="Rhea" id="RHEA-COMP:11060"/>
        <dbReference type="Rhea" id="RHEA-COMP:11605"/>
        <dbReference type="ChEBI" id="CHEBI:15378"/>
        <dbReference type="ChEBI" id="CHEBI:30013"/>
        <dbReference type="ChEBI" id="CHEBI:30616"/>
        <dbReference type="ChEBI" id="CHEBI:61977"/>
        <dbReference type="ChEBI" id="CHEBI:456216"/>
        <dbReference type="EC" id="2.7.11.1"/>
    </reaction>
</comment>
<evidence type="ECO:0000256" key="4">
    <source>
        <dbReference type="ARBA" id="ARBA00022527"/>
    </source>
</evidence>
<keyword evidence="5" id="KW-0808">Transferase</keyword>
<organism evidence="14 15">
    <name type="scientific">Penaeus vannamei</name>
    <name type="common">Whiteleg shrimp</name>
    <name type="synonym">Litopenaeus vannamei</name>
    <dbReference type="NCBI Taxonomy" id="6689"/>
    <lineage>
        <taxon>Eukaryota</taxon>
        <taxon>Metazoa</taxon>
        <taxon>Ecdysozoa</taxon>
        <taxon>Arthropoda</taxon>
        <taxon>Crustacea</taxon>
        <taxon>Multicrustacea</taxon>
        <taxon>Malacostraca</taxon>
        <taxon>Eumalacostraca</taxon>
        <taxon>Eucarida</taxon>
        <taxon>Decapoda</taxon>
        <taxon>Dendrobranchiata</taxon>
        <taxon>Penaeoidea</taxon>
        <taxon>Penaeidae</taxon>
        <taxon>Penaeus</taxon>
    </lineage>
</organism>
<reference evidence="14 15" key="2">
    <citation type="submission" date="2019-01" db="EMBL/GenBank/DDBJ databases">
        <title>The decoding of complex shrimp genome reveals the adaptation for benthos swimmer, frequently molting mechanism and breeding impact on genome.</title>
        <authorList>
            <person name="Sun Y."/>
            <person name="Gao Y."/>
            <person name="Yu Y."/>
        </authorList>
    </citation>
    <scope>NUCLEOTIDE SEQUENCE [LARGE SCALE GENOMIC DNA]</scope>
    <source>
        <tissue evidence="14">Muscle</tissue>
    </source>
</reference>
<feature type="domain" description="RIO kinase" evidence="13">
    <location>
        <begin position="1"/>
        <end position="177"/>
    </location>
</feature>
<dbReference type="GO" id="GO:0005524">
    <property type="term" value="F:ATP binding"/>
    <property type="evidence" value="ECO:0007669"/>
    <property type="project" value="UniProtKB-KW"/>
</dbReference>
<dbReference type="InterPro" id="IPR030484">
    <property type="entry name" value="Rio2"/>
</dbReference>
<dbReference type="PANTHER" id="PTHR45852:SF1">
    <property type="entry name" value="SERINE_THREONINE-PROTEIN KINASE RIO2"/>
    <property type="match status" value="1"/>
</dbReference>
<dbReference type="SUPFAM" id="SSF56112">
    <property type="entry name" value="Protein kinase-like (PK-like)"/>
    <property type="match status" value="1"/>
</dbReference>
<dbReference type="Pfam" id="PF01163">
    <property type="entry name" value="RIO1"/>
    <property type="match status" value="1"/>
</dbReference>
<evidence type="ECO:0000256" key="9">
    <source>
        <dbReference type="ARBA" id="ARBA00022840"/>
    </source>
</evidence>
<dbReference type="InterPro" id="IPR000687">
    <property type="entry name" value="RIO_kinase"/>
</dbReference>
<dbReference type="FunFam" id="3.30.200.20:FF:000052">
    <property type="entry name" value="Serine/threonine-protein kinase RIO2"/>
    <property type="match status" value="1"/>
</dbReference>
<evidence type="ECO:0000256" key="12">
    <source>
        <dbReference type="ARBA" id="ARBA00048679"/>
    </source>
</evidence>
<keyword evidence="4" id="KW-0723">Serine/threonine-protein kinase</keyword>
<evidence type="ECO:0000256" key="6">
    <source>
        <dbReference type="ARBA" id="ARBA00022723"/>
    </source>
</evidence>
<evidence type="ECO:0000256" key="2">
    <source>
        <dbReference type="ARBA" id="ARBA00009196"/>
    </source>
</evidence>
<dbReference type="EC" id="2.7.11.1" evidence="3"/>
<comment type="caution">
    <text evidence="14">The sequence shown here is derived from an EMBL/GenBank/DDBJ whole genome shotgun (WGS) entry which is preliminary data.</text>
</comment>
<evidence type="ECO:0000313" key="14">
    <source>
        <dbReference type="EMBL" id="ROT63365.1"/>
    </source>
</evidence>
<dbReference type="Gene3D" id="3.30.200.20">
    <property type="entry name" value="Phosphorylase Kinase, domain 1"/>
    <property type="match status" value="1"/>
</dbReference>
<sequence>MKLHRLGRTSFRKLKEKRDYHHHRNKASWIYLSRLSATKEFAYMKALYDRGFPVPKPVDCNRHCVIMELVNGYPLCNVHDVADVPQLYSDLMDLIVKLASHGVIHSDFNEFNIMVNDDDKPVIIDFPQMVSTDHENAKMYFDRDVNCVREFFKRRFGYESELYPDFDGDVVREEVSERHSRRKKGKDADRDARLLFIKQLAKARELRQHCEENGEEAPPLEDMIDDSMSDIHSVRSFSTTASTIEPEEIKRRLQKDLTRREKKQVSKKNLRVKGEANAYRRSKLANAATIKESVGWDEY</sequence>
<dbReference type="InterPro" id="IPR018934">
    <property type="entry name" value="RIO_dom"/>
</dbReference>
<evidence type="ECO:0000256" key="7">
    <source>
        <dbReference type="ARBA" id="ARBA00022741"/>
    </source>
</evidence>
<dbReference type="STRING" id="6689.A0A423SGQ6"/>